<dbReference type="Pfam" id="PF00120">
    <property type="entry name" value="Gln-synt_C"/>
    <property type="match status" value="1"/>
</dbReference>
<evidence type="ECO:0000256" key="1">
    <source>
        <dbReference type="ARBA" id="ARBA00001946"/>
    </source>
</evidence>
<dbReference type="PROSITE" id="PS00181">
    <property type="entry name" value="GLNA_ATP"/>
    <property type="match status" value="1"/>
</dbReference>
<dbReference type="OrthoDB" id="9807095at2"/>
<sequence>MADLAEFAREKGVKYFMISYTDLFGGQRAKLVPAQAIAEMQAEGAGFAGFATWLDLTPAHPDMLAVPDPAAVIQLPWKPEVAWVAADCVMEGAEVEQAPRNVLRKLVAEAAKAGLRVKTGVEAEFFLLTPEGDQISDAYDTAEKPCYDQQAVMRRYDVIAEICDYMLELGWGPYQNDHEDANGQFEMNWGFDDALVTADRHSFFKFMVKSVAEKHGLRATFMPKPIEGLTGNGCHAHISVWDLDGTTNAFAGTGSGQTGEVGLSEQGAQFLGGIMQHGEALAAITNPTVNSYKRINAPRTLSGATWAPNTLTWTGNNRTHMVRVPGPGRFELRLPDGAANPYLLQAVIIAAGLSGLRSQADPGPRSDIDMYAVGHTITDAPKLPLNLLDAIRAFDADTDLKAMLGDGFAASYVKLKQQEWNSFVSHFSRWEKDNTLDI</sequence>
<evidence type="ECO:0000256" key="4">
    <source>
        <dbReference type="ARBA" id="ARBA00022741"/>
    </source>
</evidence>
<evidence type="ECO:0000256" key="7">
    <source>
        <dbReference type="ARBA" id="ARBA00023231"/>
    </source>
</evidence>
<comment type="caution">
    <text evidence="12">The sequence shown here is derived from an EMBL/GenBank/DDBJ whole genome shotgun (WGS) entry which is preliminary data.</text>
</comment>
<organism evidence="12 13">
    <name type="scientific">Pseudooceanicola lipolyticus</name>
    <dbReference type="NCBI Taxonomy" id="2029104"/>
    <lineage>
        <taxon>Bacteria</taxon>
        <taxon>Pseudomonadati</taxon>
        <taxon>Pseudomonadota</taxon>
        <taxon>Alphaproteobacteria</taxon>
        <taxon>Rhodobacterales</taxon>
        <taxon>Paracoccaceae</taxon>
        <taxon>Pseudooceanicola</taxon>
    </lineage>
</organism>
<evidence type="ECO:0000259" key="10">
    <source>
        <dbReference type="PROSITE" id="PS51986"/>
    </source>
</evidence>
<evidence type="ECO:0000256" key="2">
    <source>
        <dbReference type="ARBA" id="ARBA00003117"/>
    </source>
</evidence>
<dbReference type="InterPro" id="IPR008147">
    <property type="entry name" value="Gln_synt_N"/>
</dbReference>
<dbReference type="NCBIfam" id="TIGR03105">
    <property type="entry name" value="gln_synth_III"/>
    <property type="match status" value="1"/>
</dbReference>
<evidence type="ECO:0000313" key="13">
    <source>
        <dbReference type="Proteomes" id="UP000231553"/>
    </source>
</evidence>
<keyword evidence="7" id="KW-0535">Nitrogen fixation</keyword>
<dbReference type="SMART" id="SM01230">
    <property type="entry name" value="Gln-synt_C"/>
    <property type="match status" value="1"/>
</dbReference>
<dbReference type="InterPro" id="IPR017536">
    <property type="entry name" value="Glutamine_synthetase_typeIII"/>
</dbReference>
<proteinExistence type="inferred from homology"/>
<evidence type="ECO:0000256" key="9">
    <source>
        <dbReference type="RuleBase" id="RU000384"/>
    </source>
</evidence>
<dbReference type="Proteomes" id="UP000231553">
    <property type="component" value="Unassembled WGS sequence"/>
</dbReference>
<dbReference type="GO" id="GO:0005524">
    <property type="term" value="F:ATP binding"/>
    <property type="evidence" value="ECO:0007669"/>
    <property type="project" value="UniProtKB-KW"/>
</dbReference>
<dbReference type="InterPro" id="IPR014746">
    <property type="entry name" value="Gln_synth/guanido_kin_cat_dom"/>
</dbReference>
<keyword evidence="4" id="KW-0547">Nucleotide-binding</keyword>
<dbReference type="EMBL" id="PGTB01000113">
    <property type="protein sequence ID" value="PJE35123.1"/>
    <property type="molecule type" value="Genomic_DNA"/>
</dbReference>
<reference evidence="12 13" key="1">
    <citation type="journal article" date="2018" name="Int. J. Syst. Evol. Microbiol.">
        <title>Pseudooceanicola lipolyticus sp. nov., a marine alphaproteobacterium, reclassification of Oceanicola flagellatus as Pseudooceanicola flagellatus comb. nov. and emended description of the genus Pseudooceanicola.</title>
        <authorList>
            <person name="Huang M.-M."/>
            <person name="Guo L.-L."/>
            <person name="Wu Y.-H."/>
            <person name="Lai Q.-L."/>
            <person name="Shao Z.-Z."/>
            <person name="Wang C.-S."/>
            <person name="Wu M."/>
            <person name="Xu X.-W."/>
        </authorList>
    </citation>
    <scope>NUCLEOTIDE SEQUENCE [LARGE SCALE GENOMIC DNA]</scope>
    <source>
        <strain evidence="12 13">157</strain>
    </source>
</reference>
<dbReference type="GO" id="GO:0006542">
    <property type="term" value="P:glutamine biosynthetic process"/>
    <property type="evidence" value="ECO:0007669"/>
    <property type="project" value="InterPro"/>
</dbReference>
<keyword evidence="13" id="KW-1185">Reference proteome</keyword>
<dbReference type="PROSITE" id="PS51986">
    <property type="entry name" value="GS_BETA_GRASP"/>
    <property type="match status" value="1"/>
</dbReference>
<accession>A0A2M8IX58</accession>
<dbReference type="RefSeq" id="WP_100163972.1">
    <property type="nucleotide sequence ID" value="NZ_PGTB01000113.1"/>
</dbReference>
<evidence type="ECO:0000256" key="8">
    <source>
        <dbReference type="PROSITE-ProRule" id="PRU01330"/>
    </source>
</evidence>
<dbReference type="GO" id="GO:0004356">
    <property type="term" value="F:glutamine synthetase activity"/>
    <property type="evidence" value="ECO:0007669"/>
    <property type="project" value="InterPro"/>
</dbReference>
<evidence type="ECO:0000259" key="11">
    <source>
        <dbReference type="PROSITE" id="PS51987"/>
    </source>
</evidence>
<dbReference type="SUPFAM" id="SSF55931">
    <property type="entry name" value="Glutamine synthetase/guanido kinase"/>
    <property type="match status" value="1"/>
</dbReference>
<dbReference type="InterPro" id="IPR036651">
    <property type="entry name" value="Gln_synt_N_sf"/>
</dbReference>
<keyword evidence="6" id="KW-0460">Magnesium</keyword>
<dbReference type="PANTHER" id="PTHR43785:SF12">
    <property type="entry name" value="TYPE-1 GLUTAMINE SYNTHETASE 2"/>
    <property type="match status" value="1"/>
</dbReference>
<evidence type="ECO:0000256" key="5">
    <source>
        <dbReference type="ARBA" id="ARBA00022840"/>
    </source>
</evidence>
<evidence type="ECO:0000256" key="3">
    <source>
        <dbReference type="ARBA" id="ARBA00022598"/>
    </source>
</evidence>
<protein>
    <submittedName>
        <fullName evidence="12">Type III glutamate--ammonia ligase</fullName>
    </submittedName>
</protein>
<dbReference type="InterPro" id="IPR027303">
    <property type="entry name" value="Gln_synth_gly_rich_site"/>
</dbReference>
<name>A0A2M8IX58_9RHOB</name>
<comment type="function">
    <text evidence="2">Catalyzes the ATP-dependent biosynthesis of glutamine from glutamate and ammonia.</text>
</comment>
<feature type="domain" description="GS beta-grasp" evidence="10">
    <location>
        <begin position="11"/>
        <end position="93"/>
    </location>
</feature>
<dbReference type="InterPro" id="IPR008146">
    <property type="entry name" value="Gln_synth_cat_dom"/>
</dbReference>
<dbReference type="Gene3D" id="3.10.20.70">
    <property type="entry name" value="Glutamine synthetase, N-terminal domain"/>
    <property type="match status" value="1"/>
</dbReference>
<dbReference type="PROSITE" id="PS51987">
    <property type="entry name" value="GS_CATALYTIC"/>
    <property type="match status" value="1"/>
</dbReference>
<keyword evidence="3 12" id="KW-0436">Ligase</keyword>
<dbReference type="PANTHER" id="PTHR43785">
    <property type="entry name" value="GAMMA-GLUTAMYLPUTRESCINE SYNTHETASE"/>
    <property type="match status" value="1"/>
</dbReference>
<gene>
    <name evidence="12" type="primary">glnT</name>
    <name evidence="12" type="ORF">CVM52_18780</name>
</gene>
<comment type="cofactor">
    <cofactor evidence="1">
        <name>Mg(2+)</name>
        <dbReference type="ChEBI" id="CHEBI:18420"/>
    </cofactor>
</comment>
<keyword evidence="5" id="KW-0067">ATP-binding</keyword>
<dbReference type="AlphaFoldDB" id="A0A2M8IX58"/>
<feature type="domain" description="GS catalytic" evidence="11">
    <location>
        <begin position="99"/>
        <end position="438"/>
    </location>
</feature>
<dbReference type="Gene3D" id="3.30.590.10">
    <property type="entry name" value="Glutamine synthetase/guanido kinase, catalytic domain"/>
    <property type="match status" value="1"/>
</dbReference>
<evidence type="ECO:0000313" key="12">
    <source>
        <dbReference type="EMBL" id="PJE35123.1"/>
    </source>
</evidence>
<comment type="similarity">
    <text evidence="8 9">Belongs to the glutamine synthetase family.</text>
</comment>
<evidence type="ECO:0000256" key="6">
    <source>
        <dbReference type="ARBA" id="ARBA00022842"/>
    </source>
</evidence>
<dbReference type="SUPFAM" id="SSF54368">
    <property type="entry name" value="Glutamine synthetase, N-terminal domain"/>
    <property type="match status" value="1"/>
</dbReference>